<dbReference type="GO" id="GO:0033818">
    <property type="term" value="F:beta-ketoacyl-acyl-carrier-protein synthase III activity"/>
    <property type="evidence" value="ECO:0007669"/>
    <property type="project" value="UniProtKB-UniRule"/>
</dbReference>
<evidence type="ECO:0000256" key="3">
    <source>
        <dbReference type="ARBA" id="ARBA00012333"/>
    </source>
</evidence>
<dbReference type="EC" id="2.3.1.180" evidence="3 12"/>
<feature type="domain" description="Beta-ketoacyl-[acyl-carrier-protein] synthase III C-terminal" evidence="13">
    <location>
        <begin position="244"/>
        <end position="332"/>
    </location>
</feature>
<dbReference type="InterPro" id="IPR013747">
    <property type="entry name" value="ACP_syn_III_C"/>
</dbReference>
<reference evidence="15 16" key="1">
    <citation type="submission" date="2020-01" db="EMBL/GenBank/DDBJ databases">
        <title>Genome sequencing of strain KACC 21265.</title>
        <authorList>
            <person name="Heo J."/>
            <person name="Kim S.-J."/>
            <person name="Kim J.-S."/>
            <person name="Hong S.-B."/>
            <person name="Kwon S.-W."/>
        </authorList>
    </citation>
    <scope>NUCLEOTIDE SEQUENCE [LARGE SCALE GENOMIC DNA]</scope>
    <source>
        <strain evidence="15 16">KACC 21265</strain>
    </source>
</reference>
<evidence type="ECO:0000256" key="10">
    <source>
        <dbReference type="ARBA" id="ARBA00023315"/>
    </source>
</evidence>
<evidence type="ECO:0000256" key="9">
    <source>
        <dbReference type="ARBA" id="ARBA00023268"/>
    </source>
</evidence>
<keyword evidence="6 12" id="KW-0276">Fatty acid metabolism</keyword>
<gene>
    <name evidence="12 15" type="primary">fabH</name>
    <name evidence="15" type="ORF">GT347_08585</name>
</gene>
<evidence type="ECO:0000256" key="12">
    <source>
        <dbReference type="HAMAP-Rule" id="MF_01815"/>
    </source>
</evidence>
<feature type="domain" description="Beta-ketoacyl-[acyl-carrier-protein] synthase III N-terminal" evidence="14">
    <location>
        <begin position="121"/>
        <end position="198"/>
    </location>
</feature>
<evidence type="ECO:0000256" key="11">
    <source>
        <dbReference type="ARBA" id="ARBA00051096"/>
    </source>
</evidence>
<comment type="pathway">
    <text evidence="1 12">Lipid metabolism; fatty acid biosynthesis.</text>
</comment>
<keyword evidence="10 12" id="KW-0012">Acyltransferase</keyword>
<name>A0A857J2R3_9BURK</name>
<dbReference type="RefSeq" id="WP_160551563.1">
    <property type="nucleotide sequence ID" value="NZ_CP047650.1"/>
</dbReference>
<dbReference type="NCBIfam" id="NF006829">
    <property type="entry name" value="PRK09352.1"/>
    <property type="match status" value="1"/>
</dbReference>
<evidence type="ECO:0000256" key="6">
    <source>
        <dbReference type="ARBA" id="ARBA00022832"/>
    </source>
</evidence>
<dbReference type="HAMAP" id="MF_01815">
    <property type="entry name" value="FabH"/>
    <property type="match status" value="1"/>
</dbReference>
<organism evidence="15 16">
    <name type="scientific">Xylophilus rhododendri</name>
    <dbReference type="NCBI Taxonomy" id="2697032"/>
    <lineage>
        <taxon>Bacteria</taxon>
        <taxon>Pseudomonadati</taxon>
        <taxon>Pseudomonadota</taxon>
        <taxon>Betaproteobacteria</taxon>
        <taxon>Burkholderiales</taxon>
        <taxon>Xylophilus</taxon>
    </lineage>
</organism>
<evidence type="ECO:0000313" key="16">
    <source>
        <dbReference type="Proteomes" id="UP000464787"/>
    </source>
</evidence>
<evidence type="ECO:0000256" key="4">
    <source>
        <dbReference type="ARBA" id="ARBA00022516"/>
    </source>
</evidence>
<keyword evidence="5 12" id="KW-0808">Transferase</keyword>
<dbReference type="Pfam" id="PF08541">
    <property type="entry name" value="ACP_syn_III_C"/>
    <property type="match status" value="1"/>
</dbReference>
<dbReference type="PANTHER" id="PTHR43091:SF1">
    <property type="entry name" value="BETA-KETOACYL-[ACYL-CARRIER-PROTEIN] SYNTHASE III, CHLOROPLASTIC"/>
    <property type="match status" value="1"/>
</dbReference>
<comment type="subunit">
    <text evidence="12">Homodimer.</text>
</comment>
<feature type="active site" evidence="12">
    <location>
        <position position="290"/>
    </location>
</feature>
<feature type="region of interest" description="ACP-binding" evidence="12">
    <location>
        <begin position="261"/>
        <end position="265"/>
    </location>
</feature>
<dbReference type="NCBIfam" id="TIGR00747">
    <property type="entry name" value="fabH"/>
    <property type="match status" value="1"/>
</dbReference>
<proteinExistence type="inferred from homology"/>
<dbReference type="Pfam" id="PF08545">
    <property type="entry name" value="ACP_syn_III"/>
    <property type="match status" value="1"/>
</dbReference>
<dbReference type="InterPro" id="IPR016039">
    <property type="entry name" value="Thiolase-like"/>
</dbReference>
<sequence>MTTYSRIVGTGSYLPPRRLTNADLAAELATRGIETSDEWIVERTGIRARHFAAPDVASSDLGLQACLRALEAANIGPADIDLIIVATSTPDMVFPSTACILQNKLAQTSDAARGILGCPAFDVQAVCSGFVYALTVADAMIKTGAARRALVVGAEVFSRILDFNDRTTCVLFGDGAGAVVLEASETPGILASDLHADGRHVGILCVPGNVSGGNVLGDPLLKMDGQAVFKLAVGVLESAARAALAKAGKTDADIDWLIPHQANIRIMQSTAKRMKLPLDKLVVTVDQHGNTSAASIPLALDAAVRSGKVQPGHTVMLEGVGGGFTWGAVLLTL</sequence>
<keyword evidence="9 12" id="KW-0511">Multifunctional enzyme</keyword>
<keyword evidence="8 12" id="KW-0275">Fatty acid biosynthesis</keyword>
<comment type="function">
    <text evidence="12">Catalyzes the condensation reaction of fatty acid synthesis by the addition to an acyl acceptor of two carbons from malonyl-ACP. Catalyzes the first condensation reaction which initiates fatty acid synthesis and may therefore play a role in governing the total rate of fatty acid production. Possesses both acetoacetyl-ACP synthase and acetyl transacylase activities. Its substrate specificity determines the biosynthesis of branched-chain and/or straight-chain of fatty acids.</text>
</comment>
<feature type="active site" evidence="12">
    <location>
        <position position="127"/>
    </location>
</feature>
<comment type="catalytic activity">
    <reaction evidence="11">
        <text>malonyl-[ACP] + acetyl-CoA + H(+) = 3-oxobutanoyl-[ACP] + CO2 + CoA</text>
        <dbReference type="Rhea" id="RHEA:12080"/>
        <dbReference type="Rhea" id="RHEA-COMP:9623"/>
        <dbReference type="Rhea" id="RHEA-COMP:9625"/>
        <dbReference type="ChEBI" id="CHEBI:15378"/>
        <dbReference type="ChEBI" id="CHEBI:16526"/>
        <dbReference type="ChEBI" id="CHEBI:57287"/>
        <dbReference type="ChEBI" id="CHEBI:57288"/>
        <dbReference type="ChEBI" id="CHEBI:78449"/>
        <dbReference type="ChEBI" id="CHEBI:78450"/>
        <dbReference type="EC" id="2.3.1.180"/>
    </reaction>
    <physiologicalReaction direction="left-to-right" evidence="11">
        <dbReference type="Rhea" id="RHEA:12081"/>
    </physiologicalReaction>
</comment>
<evidence type="ECO:0000313" key="15">
    <source>
        <dbReference type="EMBL" id="QHI98046.1"/>
    </source>
</evidence>
<evidence type="ECO:0000259" key="13">
    <source>
        <dbReference type="Pfam" id="PF08541"/>
    </source>
</evidence>
<evidence type="ECO:0000256" key="7">
    <source>
        <dbReference type="ARBA" id="ARBA00023098"/>
    </source>
</evidence>
<dbReference type="GO" id="GO:0005737">
    <property type="term" value="C:cytoplasm"/>
    <property type="evidence" value="ECO:0007669"/>
    <property type="project" value="UniProtKB-SubCell"/>
</dbReference>
<dbReference type="GO" id="GO:0006633">
    <property type="term" value="P:fatty acid biosynthetic process"/>
    <property type="evidence" value="ECO:0007669"/>
    <property type="project" value="UniProtKB-UniRule"/>
</dbReference>
<dbReference type="InterPro" id="IPR004655">
    <property type="entry name" value="FabH"/>
</dbReference>
<feature type="active site" evidence="12">
    <location>
        <position position="260"/>
    </location>
</feature>
<dbReference type="InterPro" id="IPR013751">
    <property type="entry name" value="ACP_syn_III_N"/>
</dbReference>
<accession>A0A857J2R3</accession>
<dbReference type="KEGG" id="xyk:GT347_08585"/>
<keyword evidence="7 12" id="KW-0443">Lipid metabolism</keyword>
<evidence type="ECO:0000256" key="5">
    <source>
        <dbReference type="ARBA" id="ARBA00022679"/>
    </source>
</evidence>
<dbReference type="FunFam" id="3.40.47.10:FF:000004">
    <property type="entry name" value="3-oxoacyl-[acyl-carrier-protein] synthase 3"/>
    <property type="match status" value="1"/>
</dbReference>
<comment type="subcellular location">
    <subcellularLocation>
        <location evidence="12">Cytoplasm</location>
    </subcellularLocation>
</comment>
<dbReference type="CDD" id="cd00830">
    <property type="entry name" value="KAS_III"/>
    <property type="match status" value="1"/>
</dbReference>
<keyword evidence="4 12" id="KW-0444">Lipid biosynthesis</keyword>
<comment type="domain">
    <text evidence="12">The last Arg residue of the ACP-binding site is essential for the weak association between ACP/AcpP and FabH.</text>
</comment>
<keyword evidence="12" id="KW-0963">Cytoplasm</keyword>
<evidence type="ECO:0000256" key="8">
    <source>
        <dbReference type="ARBA" id="ARBA00023160"/>
    </source>
</evidence>
<protein>
    <recommendedName>
        <fullName evidence="3 12">Beta-ketoacyl-[acyl-carrier-protein] synthase III</fullName>
        <shortName evidence="12">Beta-ketoacyl-ACP synthase III</shortName>
        <shortName evidence="12">KAS III</shortName>
        <ecNumber evidence="3 12">2.3.1.180</ecNumber>
    </recommendedName>
    <alternativeName>
        <fullName evidence="12">3-oxoacyl-[acyl-carrier-protein] synthase 3</fullName>
    </alternativeName>
    <alternativeName>
        <fullName evidence="12">3-oxoacyl-[acyl-carrier-protein] synthase III</fullName>
    </alternativeName>
</protein>
<dbReference type="Gene3D" id="3.40.47.10">
    <property type="match status" value="1"/>
</dbReference>
<dbReference type="SUPFAM" id="SSF53901">
    <property type="entry name" value="Thiolase-like"/>
    <property type="match status" value="1"/>
</dbReference>
<dbReference type="PANTHER" id="PTHR43091">
    <property type="entry name" value="3-OXOACYL-[ACYL-CARRIER-PROTEIN] SYNTHASE"/>
    <property type="match status" value="1"/>
</dbReference>
<keyword evidence="16" id="KW-1185">Reference proteome</keyword>
<dbReference type="AlphaFoldDB" id="A0A857J2R3"/>
<comment type="similarity">
    <text evidence="2 12">Belongs to the thiolase-like superfamily. FabH family.</text>
</comment>
<dbReference type="GO" id="GO:0004315">
    <property type="term" value="F:3-oxoacyl-[acyl-carrier-protein] synthase activity"/>
    <property type="evidence" value="ECO:0007669"/>
    <property type="project" value="InterPro"/>
</dbReference>
<evidence type="ECO:0000259" key="14">
    <source>
        <dbReference type="Pfam" id="PF08545"/>
    </source>
</evidence>
<evidence type="ECO:0000256" key="1">
    <source>
        <dbReference type="ARBA" id="ARBA00005194"/>
    </source>
</evidence>
<dbReference type="EMBL" id="CP047650">
    <property type="protein sequence ID" value="QHI98046.1"/>
    <property type="molecule type" value="Genomic_DNA"/>
</dbReference>
<evidence type="ECO:0000256" key="2">
    <source>
        <dbReference type="ARBA" id="ARBA00008642"/>
    </source>
</evidence>
<dbReference type="UniPathway" id="UPA00094"/>
<dbReference type="Proteomes" id="UP000464787">
    <property type="component" value="Chromosome"/>
</dbReference>